<comment type="subcellular location">
    <subcellularLocation>
        <location evidence="10">Cell membrane</location>
        <topology evidence="10">Multi-pass membrane protein</topology>
    </subcellularLocation>
    <subcellularLocation>
        <location evidence="1 12">Membrane</location>
        <topology evidence="1 12">Multi-pass membrane protein</topology>
    </subcellularLocation>
</comment>
<dbReference type="InterPro" id="IPR030659">
    <property type="entry name" value="SecY_CS"/>
</dbReference>
<evidence type="ECO:0000256" key="5">
    <source>
        <dbReference type="ARBA" id="ARBA00022927"/>
    </source>
</evidence>
<protein>
    <recommendedName>
        <fullName evidence="9 10">Protein translocase subunit SecY</fullName>
    </recommendedName>
</protein>
<dbReference type="Proteomes" id="UP000029579">
    <property type="component" value="Unassembled WGS sequence"/>
</dbReference>
<evidence type="ECO:0000256" key="10">
    <source>
        <dbReference type="HAMAP-Rule" id="MF_01465"/>
    </source>
</evidence>
<dbReference type="GO" id="GO:0005886">
    <property type="term" value="C:plasma membrane"/>
    <property type="evidence" value="ECO:0007669"/>
    <property type="project" value="UniProtKB-SubCell"/>
</dbReference>
<organism evidence="14 15">
    <name type="scientific">Anaerococcus lactolyticus S7-1-13</name>
    <dbReference type="NCBI Taxonomy" id="1284686"/>
    <lineage>
        <taxon>Bacteria</taxon>
        <taxon>Bacillati</taxon>
        <taxon>Bacillota</taxon>
        <taxon>Tissierellia</taxon>
        <taxon>Tissierellales</taxon>
        <taxon>Peptoniphilaceae</taxon>
        <taxon>Anaerococcus</taxon>
    </lineage>
</organism>
<dbReference type="PIRSF" id="PIRSF004557">
    <property type="entry name" value="SecY"/>
    <property type="match status" value="1"/>
</dbReference>
<evidence type="ECO:0000256" key="3">
    <source>
        <dbReference type="ARBA" id="ARBA00022448"/>
    </source>
</evidence>
<dbReference type="AlphaFoldDB" id="A0A095YD60"/>
<dbReference type="InterPro" id="IPR026593">
    <property type="entry name" value="SecY"/>
</dbReference>
<keyword evidence="6 10" id="KW-1133">Transmembrane helix</keyword>
<evidence type="ECO:0000256" key="1">
    <source>
        <dbReference type="ARBA" id="ARBA00004141"/>
    </source>
</evidence>
<evidence type="ECO:0000256" key="12">
    <source>
        <dbReference type="RuleBase" id="RU003484"/>
    </source>
</evidence>
<gene>
    <name evidence="10" type="primary">secY</name>
    <name evidence="14" type="ORF">HMPREF1630_03765</name>
</gene>
<evidence type="ECO:0000313" key="14">
    <source>
        <dbReference type="EMBL" id="KGF04522.1"/>
    </source>
</evidence>
<dbReference type="EMBL" id="JRMW01000029">
    <property type="protein sequence ID" value="KGF04522.1"/>
    <property type="molecule type" value="Genomic_DNA"/>
</dbReference>
<proteinExistence type="inferred from homology"/>
<dbReference type="PROSITE" id="PS00756">
    <property type="entry name" value="SECY_2"/>
    <property type="match status" value="1"/>
</dbReference>
<feature type="transmembrane region" description="Helical" evidence="10">
    <location>
        <begin position="386"/>
        <end position="406"/>
    </location>
</feature>
<feature type="transmembrane region" description="Helical" evidence="10">
    <location>
        <begin position="205"/>
        <end position="227"/>
    </location>
</feature>
<evidence type="ECO:0000256" key="2">
    <source>
        <dbReference type="ARBA" id="ARBA00005751"/>
    </source>
</evidence>
<evidence type="ECO:0000256" key="8">
    <source>
        <dbReference type="ARBA" id="ARBA00023136"/>
    </source>
</evidence>
<evidence type="ECO:0000256" key="7">
    <source>
        <dbReference type="ARBA" id="ARBA00023010"/>
    </source>
</evidence>
<dbReference type="HAMAP" id="MF_01465">
    <property type="entry name" value="SecY"/>
    <property type="match status" value="1"/>
</dbReference>
<dbReference type="eggNOG" id="COG0201">
    <property type="taxonomic scope" value="Bacteria"/>
</dbReference>
<dbReference type="PROSITE" id="PS00755">
    <property type="entry name" value="SECY_1"/>
    <property type="match status" value="1"/>
</dbReference>
<accession>A0A095YD60</accession>
<reference evidence="14 15" key="1">
    <citation type="submission" date="2014-07" db="EMBL/GenBank/DDBJ databases">
        <authorList>
            <person name="McCorrison J."/>
            <person name="Sanka R."/>
            <person name="Torralba M."/>
            <person name="Gillis M."/>
            <person name="Haft D.H."/>
            <person name="Methe B."/>
            <person name="Sutton G."/>
            <person name="Nelson K.E."/>
        </authorList>
    </citation>
    <scope>NUCLEOTIDE SEQUENCE [LARGE SCALE GENOMIC DNA]</scope>
    <source>
        <strain evidence="14 15">S7-1-13</strain>
    </source>
</reference>
<evidence type="ECO:0000256" key="13">
    <source>
        <dbReference type="RuleBase" id="RU004349"/>
    </source>
</evidence>
<keyword evidence="7 10" id="KW-0811">Translocation</keyword>
<keyword evidence="8 10" id="KW-0472">Membrane</keyword>
<name>A0A095YD60_9FIRM</name>
<dbReference type="InterPro" id="IPR023201">
    <property type="entry name" value="SecY_dom_sf"/>
</dbReference>
<feature type="transmembrane region" description="Helical" evidence="10">
    <location>
        <begin position="148"/>
        <end position="165"/>
    </location>
</feature>
<feature type="transmembrane region" description="Helical" evidence="10">
    <location>
        <begin position="70"/>
        <end position="94"/>
    </location>
</feature>
<comment type="caution">
    <text evidence="14">The sequence shown here is derived from an EMBL/GenBank/DDBJ whole genome shotgun (WGS) entry which is preliminary data.</text>
</comment>
<dbReference type="InterPro" id="IPR002208">
    <property type="entry name" value="SecY/SEC61-alpha"/>
</dbReference>
<dbReference type="GO" id="GO:0006605">
    <property type="term" value="P:protein targeting"/>
    <property type="evidence" value="ECO:0007669"/>
    <property type="project" value="UniProtKB-UniRule"/>
</dbReference>
<feature type="transmembrane region" description="Helical" evidence="10">
    <location>
        <begin position="20"/>
        <end position="39"/>
    </location>
</feature>
<comment type="subunit">
    <text evidence="10">Component of the Sec protein translocase complex. Heterotrimer consisting of SecY, SecE and SecG subunits. The heterotrimers can form oligomers, although 1 heterotrimer is thought to be able to translocate proteins. Interacts with the ribosome. Interacts with SecDF, and other proteins may be involved. Interacts with SecA.</text>
</comment>
<comment type="function">
    <text evidence="10 11">The central subunit of the protein translocation channel SecYEG. Consists of two halves formed by TMs 1-5 and 6-10. These two domains form a lateral gate at the front which open onto the bilayer between TMs 2 and 7, and are clamped together by SecE at the back. The channel is closed by both a pore ring composed of hydrophobic SecY resides and a short helix (helix 2A) on the extracellular side of the membrane which forms a plug. The plug probably moves laterally to allow the channel to open. The ring and the pore may move independently.</text>
</comment>
<evidence type="ECO:0000256" key="9">
    <source>
        <dbReference type="ARBA" id="ARBA00039733"/>
    </source>
</evidence>
<dbReference type="PRINTS" id="PR00303">
    <property type="entry name" value="SECYTRNLCASE"/>
</dbReference>
<dbReference type="Pfam" id="PF00344">
    <property type="entry name" value="SecY"/>
    <property type="match status" value="1"/>
</dbReference>
<dbReference type="OrthoDB" id="9809248at2"/>
<dbReference type="GO" id="GO:0043952">
    <property type="term" value="P:protein transport by the Sec complex"/>
    <property type="evidence" value="ECO:0007669"/>
    <property type="project" value="UniProtKB-UniRule"/>
</dbReference>
<evidence type="ECO:0000256" key="4">
    <source>
        <dbReference type="ARBA" id="ARBA00022692"/>
    </source>
</evidence>
<feature type="transmembrane region" description="Helical" evidence="10">
    <location>
        <begin position="172"/>
        <end position="193"/>
    </location>
</feature>
<evidence type="ECO:0000256" key="6">
    <source>
        <dbReference type="ARBA" id="ARBA00022989"/>
    </source>
</evidence>
<evidence type="ECO:0000256" key="11">
    <source>
        <dbReference type="RuleBase" id="RU000537"/>
    </source>
</evidence>
<feature type="transmembrane region" description="Helical" evidence="10">
    <location>
        <begin position="267"/>
        <end position="288"/>
    </location>
</feature>
<dbReference type="GO" id="GO:0065002">
    <property type="term" value="P:intracellular protein transmembrane transport"/>
    <property type="evidence" value="ECO:0007669"/>
    <property type="project" value="UniProtKB-UniRule"/>
</dbReference>
<keyword evidence="10" id="KW-1003">Cell membrane</keyword>
<keyword evidence="3 10" id="KW-0813">Transport</keyword>
<comment type="similarity">
    <text evidence="2 10 13">Belongs to the SecY/SEC61-alpha family.</text>
</comment>
<dbReference type="PANTHER" id="PTHR10906">
    <property type="entry name" value="SECY/SEC61-ALPHA FAMILY MEMBER"/>
    <property type="match status" value="1"/>
</dbReference>
<dbReference type="NCBIfam" id="TIGR00967">
    <property type="entry name" value="3a0501s007"/>
    <property type="match status" value="1"/>
</dbReference>
<dbReference type="SUPFAM" id="SSF103491">
    <property type="entry name" value="Preprotein translocase SecY subunit"/>
    <property type="match status" value="1"/>
</dbReference>
<feature type="transmembrane region" description="Helical" evidence="10">
    <location>
        <begin position="300"/>
        <end position="321"/>
    </location>
</feature>
<keyword evidence="5 10" id="KW-0653">Protein transport</keyword>
<feature type="transmembrane region" description="Helical" evidence="10">
    <location>
        <begin position="362"/>
        <end position="380"/>
    </location>
</feature>
<feature type="transmembrane region" description="Helical" evidence="10">
    <location>
        <begin position="114"/>
        <end position="136"/>
    </location>
</feature>
<evidence type="ECO:0000313" key="15">
    <source>
        <dbReference type="Proteomes" id="UP000029579"/>
    </source>
</evidence>
<dbReference type="RefSeq" id="WP_004826880.1">
    <property type="nucleotide sequence ID" value="NZ_JRMW01000029.1"/>
</dbReference>
<keyword evidence="4 10" id="KW-0812">Transmembrane</keyword>
<dbReference type="Gene3D" id="1.10.3370.10">
    <property type="entry name" value="SecY subunit domain"/>
    <property type="match status" value="1"/>
</dbReference>
<sequence>MLDIIKRAAKEEEIRKKFYFTLMMLVIYRLGNNIPIPFIDTKALANAYSNIEGTLVDYLNMLTGGGLSTLSIFALGVQPYITASIVMQLLTVVIPRLEELTREGEQGRKTIQKYTRYVTIALAIFQAIAITNGLYGAALSSATGFQKIVMNVVLIGGTMFVTWMGETMTEKGLGNGTSLLIFMGIIASFPRTISRWKEGLHYNTTSVLAIAIMVILIVFIVIAVVLISEGERRIPIQYAKRVVGRKMYGGQSTHIPVKVNMGNVMPIIFASAVLAIPSTVSLFFGGGGQSGLTAFFNKTAFGFAVYLTIQSALILIFAYFYNQIQFNTVEYAKQLQQNGGFVPGIRPGKPTSDFLATVSTRITFIGSICLALLTIVPAIASRLLGLEISFGGSSVIIVVGVIIETVKQIEAMMTMKQYKGFLNR</sequence>
<dbReference type="FunFam" id="1.10.3370.10:FF:000001">
    <property type="entry name" value="Preprotein translocase subunit SecY"/>
    <property type="match status" value="1"/>
</dbReference>